<evidence type="ECO:0000313" key="2">
    <source>
        <dbReference type="EMBL" id="CAJ0591885.1"/>
    </source>
</evidence>
<dbReference type="AlphaFoldDB" id="A0AA36DRY6"/>
<dbReference type="Proteomes" id="UP001176961">
    <property type="component" value="Unassembled WGS sequence"/>
</dbReference>
<feature type="region of interest" description="Disordered" evidence="1">
    <location>
        <begin position="49"/>
        <end position="98"/>
    </location>
</feature>
<feature type="region of interest" description="Disordered" evidence="1">
    <location>
        <begin position="1"/>
        <end position="27"/>
    </location>
</feature>
<keyword evidence="3" id="KW-1185">Reference proteome</keyword>
<comment type="caution">
    <text evidence="2">The sequence shown here is derived from an EMBL/GenBank/DDBJ whole genome shotgun (WGS) entry which is preliminary data.</text>
</comment>
<accession>A0AA36DRY6</accession>
<feature type="compositionally biased region" description="Low complexity" evidence="1">
    <location>
        <begin position="73"/>
        <end position="85"/>
    </location>
</feature>
<proteinExistence type="predicted"/>
<evidence type="ECO:0000313" key="3">
    <source>
        <dbReference type="Proteomes" id="UP001176961"/>
    </source>
</evidence>
<reference evidence="2" key="1">
    <citation type="submission" date="2023-07" db="EMBL/GenBank/DDBJ databases">
        <authorList>
            <consortium name="CYATHOMIX"/>
        </authorList>
    </citation>
    <scope>NUCLEOTIDE SEQUENCE</scope>
    <source>
        <strain evidence="2">N/A</strain>
    </source>
</reference>
<gene>
    <name evidence="2" type="ORF">CYNAS_LOCUS3868</name>
</gene>
<dbReference type="EMBL" id="CATQJL010000001">
    <property type="protein sequence ID" value="CAJ0591885.1"/>
    <property type="molecule type" value="Genomic_DNA"/>
</dbReference>
<protein>
    <submittedName>
        <fullName evidence="2">Uncharacterized protein</fullName>
    </submittedName>
</protein>
<name>A0AA36DRY6_CYLNA</name>
<sequence>MARTPTIHRKQNQGNGKSPRYQFLEDQPAPQLLGVNGVANRQQRTRNLRELAPEPEFGADVPPMEAPEPEPPQQQGNQQFMQQVPYSIGKKAKGNRNE</sequence>
<evidence type="ECO:0000256" key="1">
    <source>
        <dbReference type="SAM" id="MobiDB-lite"/>
    </source>
</evidence>
<feature type="compositionally biased region" description="Basic residues" evidence="1">
    <location>
        <begin position="1"/>
        <end position="11"/>
    </location>
</feature>
<organism evidence="2 3">
    <name type="scientific">Cylicocyclus nassatus</name>
    <name type="common">Nematode worm</name>
    <dbReference type="NCBI Taxonomy" id="53992"/>
    <lineage>
        <taxon>Eukaryota</taxon>
        <taxon>Metazoa</taxon>
        <taxon>Ecdysozoa</taxon>
        <taxon>Nematoda</taxon>
        <taxon>Chromadorea</taxon>
        <taxon>Rhabditida</taxon>
        <taxon>Rhabditina</taxon>
        <taxon>Rhabditomorpha</taxon>
        <taxon>Strongyloidea</taxon>
        <taxon>Strongylidae</taxon>
        <taxon>Cylicocyclus</taxon>
    </lineage>
</organism>